<dbReference type="Proteomes" id="UP000652761">
    <property type="component" value="Unassembled WGS sequence"/>
</dbReference>
<organism evidence="1 2">
    <name type="scientific">Colocasia esculenta</name>
    <name type="common">Wild taro</name>
    <name type="synonym">Arum esculentum</name>
    <dbReference type="NCBI Taxonomy" id="4460"/>
    <lineage>
        <taxon>Eukaryota</taxon>
        <taxon>Viridiplantae</taxon>
        <taxon>Streptophyta</taxon>
        <taxon>Embryophyta</taxon>
        <taxon>Tracheophyta</taxon>
        <taxon>Spermatophyta</taxon>
        <taxon>Magnoliopsida</taxon>
        <taxon>Liliopsida</taxon>
        <taxon>Araceae</taxon>
        <taxon>Aroideae</taxon>
        <taxon>Colocasieae</taxon>
        <taxon>Colocasia</taxon>
    </lineage>
</organism>
<protein>
    <submittedName>
        <fullName evidence="1">Uncharacterized protein</fullName>
    </submittedName>
</protein>
<keyword evidence="2" id="KW-1185">Reference proteome</keyword>
<dbReference type="AlphaFoldDB" id="A0A843UMA2"/>
<comment type="caution">
    <text evidence="1">The sequence shown here is derived from an EMBL/GenBank/DDBJ whole genome shotgun (WGS) entry which is preliminary data.</text>
</comment>
<sequence>MERGCLHRLLSRVNGLATISTSSPKSAIDLNALKIAAMERKWELTALREELKRLEECGKGVQQDVFPLSCRCHFFDRCGSLNSGSQNSRITLAIADSLGSSPIQIASEAADLDSAKIAASMSTSTILHFAWRQQMEMVQVSRLRFVTAKMLPPPPPI</sequence>
<accession>A0A843UMA2</accession>
<reference evidence="1" key="1">
    <citation type="submission" date="2017-07" db="EMBL/GenBank/DDBJ databases">
        <title>Taro Niue Genome Assembly and Annotation.</title>
        <authorList>
            <person name="Atibalentja N."/>
            <person name="Keating K."/>
            <person name="Fields C.J."/>
        </authorList>
    </citation>
    <scope>NUCLEOTIDE SEQUENCE</scope>
    <source>
        <strain evidence="1">Niue_2</strain>
        <tissue evidence="1">Leaf</tissue>
    </source>
</reference>
<gene>
    <name evidence="1" type="ORF">Taro_015424</name>
</gene>
<evidence type="ECO:0000313" key="2">
    <source>
        <dbReference type="Proteomes" id="UP000652761"/>
    </source>
</evidence>
<dbReference type="EMBL" id="NMUH01000663">
    <property type="protein sequence ID" value="MQL82940.1"/>
    <property type="molecule type" value="Genomic_DNA"/>
</dbReference>
<proteinExistence type="predicted"/>
<evidence type="ECO:0000313" key="1">
    <source>
        <dbReference type="EMBL" id="MQL82940.1"/>
    </source>
</evidence>
<name>A0A843UMA2_COLES</name>